<dbReference type="PANTHER" id="PTHR31934">
    <property type="entry name" value="ALPHA/BETA-HYDROLASES SUPERFAMILY PROTEIN"/>
    <property type="match status" value="1"/>
</dbReference>
<protein>
    <recommendedName>
        <fullName evidence="3">Transcription factor Iwr1 domain-containing protein</fullName>
    </recommendedName>
</protein>
<evidence type="ECO:0000256" key="1">
    <source>
        <dbReference type="ARBA" id="ARBA00010218"/>
    </source>
</evidence>
<comment type="caution">
    <text evidence="4">The sequence shown here is derived from an EMBL/GenBank/DDBJ whole genome shotgun (WGS) entry which is preliminary data.</text>
</comment>
<dbReference type="InterPro" id="IPR013883">
    <property type="entry name" value="TF_Iwr1_dom"/>
</dbReference>
<evidence type="ECO:0000256" key="2">
    <source>
        <dbReference type="SAM" id="MobiDB-lite"/>
    </source>
</evidence>
<evidence type="ECO:0000259" key="3">
    <source>
        <dbReference type="Pfam" id="PF08574"/>
    </source>
</evidence>
<feature type="domain" description="Transcription factor Iwr1" evidence="3">
    <location>
        <begin position="224"/>
        <end position="285"/>
    </location>
</feature>
<dbReference type="EMBL" id="JANJYI010000004">
    <property type="protein sequence ID" value="KAK2652865.1"/>
    <property type="molecule type" value="Genomic_DNA"/>
</dbReference>
<name>A0AAD9X4Y7_9ROSI</name>
<dbReference type="AlphaFoldDB" id="A0AAD9X4Y7"/>
<keyword evidence="5" id="KW-1185">Reference proteome</keyword>
<dbReference type="PANTHER" id="PTHR31934:SF2">
    <property type="entry name" value="RNA-DIRECTED DNA METHYLATION 4"/>
    <property type="match status" value="1"/>
</dbReference>
<organism evidence="4 5">
    <name type="scientific">Dipteronia dyeriana</name>
    <dbReference type="NCBI Taxonomy" id="168575"/>
    <lineage>
        <taxon>Eukaryota</taxon>
        <taxon>Viridiplantae</taxon>
        <taxon>Streptophyta</taxon>
        <taxon>Embryophyta</taxon>
        <taxon>Tracheophyta</taxon>
        <taxon>Spermatophyta</taxon>
        <taxon>Magnoliopsida</taxon>
        <taxon>eudicotyledons</taxon>
        <taxon>Gunneridae</taxon>
        <taxon>Pentapetalae</taxon>
        <taxon>rosids</taxon>
        <taxon>malvids</taxon>
        <taxon>Sapindales</taxon>
        <taxon>Sapindaceae</taxon>
        <taxon>Hippocastanoideae</taxon>
        <taxon>Acereae</taxon>
        <taxon>Dipteronia</taxon>
    </lineage>
</organism>
<comment type="similarity">
    <text evidence="1">Belongs to the IWR1/SLC7A6OS family.</text>
</comment>
<sequence>MATTGESSSAVSVPTNDKPVVVRVKRKITLSPLDAFWLEINERPLKRPLVDFGKLSISELSGKDEFKPKKVFVQHVETLTTSEATIGIVQSFVSTSADALDGKTKSEERRHAFKKENRHDQHISKAKQKHEELAKNARFEQIWRSRKGNKEEMLDKELREMCHFYDVVRVDAEERSNEVQKQDRDISLEDQSLLSSYLPLLREFLPSHAAEIEADIHAIMSEKDDYVYDYYTVNDDMKVDTDDGSNPFLRVQVDAEDYYDGPDESEYDSEDSNAENNPLNDYPDEMSGEDEEEEEDEKEDGVESKASNESEDSSEGGSVIVSRDPDLLYDDDLYYDDFNVKGDDFIVKDDDFDYYDENDEDCDNGGDGEDWRWSYR</sequence>
<feature type="compositionally biased region" description="Acidic residues" evidence="2">
    <location>
        <begin position="282"/>
        <end position="300"/>
    </location>
</feature>
<dbReference type="Proteomes" id="UP001280121">
    <property type="component" value="Unassembled WGS sequence"/>
</dbReference>
<proteinExistence type="inferred from homology"/>
<dbReference type="Pfam" id="PF08574">
    <property type="entry name" value="Iwr1"/>
    <property type="match status" value="1"/>
</dbReference>
<evidence type="ECO:0000313" key="4">
    <source>
        <dbReference type="EMBL" id="KAK2652865.1"/>
    </source>
</evidence>
<feature type="compositionally biased region" description="Acidic residues" evidence="2">
    <location>
        <begin position="259"/>
        <end position="273"/>
    </location>
</feature>
<feature type="compositionally biased region" description="Acidic residues" evidence="2">
    <location>
        <begin position="353"/>
        <end position="368"/>
    </location>
</feature>
<gene>
    <name evidence="4" type="ORF">Ddye_012721</name>
</gene>
<feature type="region of interest" description="Disordered" evidence="2">
    <location>
        <begin position="353"/>
        <end position="376"/>
    </location>
</feature>
<evidence type="ECO:0000313" key="5">
    <source>
        <dbReference type="Proteomes" id="UP001280121"/>
    </source>
</evidence>
<feature type="region of interest" description="Disordered" evidence="2">
    <location>
        <begin position="259"/>
        <end position="326"/>
    </location>
</feature>
<reference evidence="4" key="1">
    <citation type="journal article" date="2023" name="Plant J.">
        <title>Genome sequences and population genomics provide insights into the demographic history, inbreeding, and mutation load of two 'living fossil' tree species of Dipteronia.</title>
        <authorList>
            <person name="Feng Y."/>
            <person name="Comes H.P."/>
            <person name="Chen J."/>
            <person name="Zhu S."/>
            <person name="Lu R."/>
            <person name="Zhang X."/>
            <person name="Li P."/>
            <person name="Qiu J."/>
            <person name="Olsen K.M."/>
            <person name="Qiu Y."/>
        </authorList>
    </citation>
    <scope>NUCLEOTIDE SEQUENCE</scope>
    <source>
        <strain evidence="4">KIB01</strain>
    </source>
</reference>
<accession>A0AAD9X4Y7</accession>